<evidence type="ECO:0008006" key="4">
    <source>
        <dbReference type="Google" id="ProtNLM"/>
    </source>
</evidence>
<dbReference type="InterPro" id="IPR011044">
    <property type="entry name" value="Quino_amine_DH_bsu"/>
</dbReference>
<evidence type="ECO:0000313" key="3">
    <source>
        <dbReference type="Proteomes" id="UP000243180"/>
    </source>
</evidence>
<name>A0A1B4XG09_9GAMM</name>
<dbReference type="OrthoDB" id="6218042at2"/>
<dbReference type="KEGG" id="slim:SCL_1427"/>
<dbReference type="Proteomes" id="UP000243180">
    <property type="component" value="Chromosome"/>
</dbReference>
<dbReference type="EMBL" id="AP014879">
    <property type="protein sequence ID" value="BAV33738.1"/>
    <property type="molecule type" value="Genomic_DNA"/>
</dbReference>
<evidence type="ECO:0000256" key="1">
    <source>
        <dbReference type="SAM" id="SignalP"/>
    </source>
</evidence>
<reference evidence="2 3" key="1">
    <citation type="submission" date="2015-05" db="EMBL/GenBank/DDBJ databases">
        <title>Complete genome sequence of a sulfur-oxidizing gammaproteobacterium strain HA5.</title>
        <authorList>
            <person name="Miura A."/>
            <person name="Kojima H."/>
            <person name="Fukui M."/>
        </authorList>
    </citation>
    <scope>NUCLEOTIDE SEQUENCE [LARGE SCALE GENOMIC DNA]</scope>
    <source>
        <strain evidence="2 3">HA5</strain>
    </source>
</reference>
<dbReference type="AlphaFoldDB" id="A0A1B4XG09"/>
<feature type="chain" id="PRO_5008572368" description="BACON domain-containing protein" evidence="1">
    <location>
        <begin position="23"/>
        <end position="760"/>
    </location>
</feature>
<protein>
    <recommendedName>
        <fullName evidence="4">BACON domain-containing protein</fullName>
    </recommendedName>
</protein>
<dbReference type="SUPFAM" id="SSF63829">
    <property type="entry name" value="Calcium-dependent phosphotriesterase"/>
    <property type="match status" value="1"/>
</dbReference>
<feature type="signal peptide" evidence="1">
    <location>
        <begin position="1"/>
        <end position="22"/>
    </location>
</feature>
<organism evidence="2 3">
    <name type="scientific">Sulfuricaulis limicola</name>
    <dbReference type="NCBI Taxonomy" id="1620215"/>
    <lineage>
        <taxon>Bacteria</taxon>
        <taxon>Pseudomonadati</taxon>
        <taxon>Pseudomonadota</taxon>
        <taxon>Gammaproteobacteria</taxon>
        <taxon>Acidiferrobacterales</taxon>
        <taxon>Acidiferrobacteraceae</taxon>
        <taxon>Sulfuricaulis</taxon>
    </lineage>
</organism>
<dbReference type="RefSeq" id="WP_096360560.1">
    <property type="nucleotide sequence ID" value="NZ_AP014879.1"/>
</dbReference>
<evidence type="ECO:0000313" key="2">
    <source>
        <dbReference type="EMBL" id="BAV33738.1"/>
    </source>
</evidence>
<sequence>MRAIIACLRRALLLLPVFVLVACSGGGGGGGGGQDNTHSFSVSPNSLGFAAVENGAAPAPQTVQVTVNAGTLYFEVTGSGATGALTETYSGNTLTIQVQPAAPNLLGVGVHTGTITITGYEDALGNIPVPGGPQTVSVAYTVTSGLTTSVDSFNWTYISGYPVPPDTPFGISDTQNQSYAWNAAVIYQSGTDWVRLNGAQQVSGQTLPEAVGVSYSPPAGLGTYNAIIRVTGNGKTRDVPVTLTHRLPQISVTPSYLTFESTAGAPSAPPVQQIQVTGESLAWNVSASEPWVTLTVAGGHTPGPIGVGVNASGLAAGIHTATVTVTDTVGNVNHDVGVTLYLEPHRLQVSDNGVALAGTATLSRLSHTVTVSENAGTATAWSAASDQAWLSVTPGGTTDGDLVLTANPAGLAPEQIHYATVTVNSNDPTISNTETVRVGLYVSAASPANSLSVNTTGFNVVADPVRPYVYVTGGSACSGSPGVSSNLEVYNIYTGALVTTIAGPADSYLSEMTVSSDGQTLYVLDSSDGNIIPLDLTTWQFGSKWYLLNTMRGCAHLAYARPNGRGVIVGGNRRIYSETGQQLAGFTDDGVPNRFSELMLVAASQDGKNLFGISTSWNGLVRYALRYPFLQPLSAVQTHSFSLGSSYIGLDMAVNATGSRVFVSANLNSGIYHFDGNMLFLALSPAGFSTNAEVGPTGKLYVGGGSFSPSTVYTYNDSGTGLGSFNVPYQTSSRQLAVSGDGLRVVTRSIGKISFTTVTP</sequence>
<keyword evidence="1" id="KW-0732">Signal</keyword>
<dbReference type="InParanoid" id="A0A1B4XG09"/>
<keyword evidence="3" id="KW-1185">Reference proteome</keyword>
<dbReference type="PROSITE" id="PS51257">
    <property type="entry name" value="PROKAR_LIPOPROTEIN"/>
    <property type="match status" value="1"/>
</dbReference>
<accession>A0A1B4XG09</accession>
<dbReference type="SUPFAM" id="SSF50969">
    <property type="entry name" value="YVTN repeat-like/Quinoprotein amine dehydrogenase"/>
    <property type="match status" value="1"/>
</dbReference>
<proteinExistence type="predicted"/>
<gene>
    <name evidence="2" type="ORF">SCL_1427</name>
</gene>